<proteinExistence type="predicted"/>
<organism evidence="1 2">
    <name type="scientific">Gymnopilus dilepis</name>
    <dbReference type="NCBI Taxonomy" id="231916"/>
    <lineage>
        <taxon>Eukaryota</taxon>
        <taxon>Fungi</taxon>
        <taxon>Dikarya</taxon>
        <taxon>Basidiomycota</taxon>
        <taxon>Agaricomycotina</taxon>
        <taxon>Agaricomycetes</taxon>
        <taxon>Agaricomycetidae</taxon>
        <taxon>Agaricales</taxon>
        <taxon>Agaricineae</taxon>
        <taxon>Hymenogastraceae</taxon>
        <taxon>Gymnopilus</taxon>
    </lineage>
</organism>
<dbReference type="AlphaFoldDB" id="A0A409WEE6"/>
<accession>A0A409WEE6</accession>
<dbReference type="OrthoDB" id="432970at2759"/>
<comment type="caution">
    <text evidence="1">The sequence shown here is derived from an EMBL/GenBank/DDBJ whole genome shotgun (WGS) entry which is preliminary data.</text>
</comment>
<evidence type="ECO:0000313" key="1">
    <source>
        <dbReference type="EMBL" id="PPQ76873.1"/>
    </source>
</evidence>
<name>A0A409WEE6_9AGAR</name>
<evidence type="ECO:0000313" key="2">
    <source>
        <dbReference type="Proteomes" id="UP000284706"/>
    </source>
</evidence>
<gene>
    <name evidence="1" type="ORF">CVT26_001464</name>
</gene>
<protein>
    <submittedName>
        <fullName evidence="1">Uncharacterized protein</fullName>
    </submittedName>
</protein>
<reference evidence="1 2" key="1">
    <citation type="journal article" date="2018" name="Evol. Lett.">
        <title>Horizontal gene cluster transfer increased hallucinogenic mushroom diversity.</title>
        <authorList>
            <person name="Reynolds H.T."/>
            <person name="Vijayakumar V."/>
            <person name="Gluck-Thaler E."/>
            <person name="Korotkin H.B."/>
            <person name="Matheny P.B."/>
            <person name="Slot J.C."/>
        </authorList>
    </citation>
    <scope>NUCLEOTIDE SEQUENCE [LARGE SCALE GENOMIC DNA]</scope>
    <source>
        <strain evidence="1 2">SRW20</strain>
    </source>
</reference>
<sequence>MSATFGKPSNVPLPGSMAHKELCQANLREYDIIAAATLKPEQRRLLHLSADLKISEIDKTLRNWIKFHNQSLMLATIHALELPYDIRRACTHVLRVRIQPRKDVVPTQDCQCFSLICADIMEQSAARDLGPVWTEGLRYLSVMREELEAEGRGTVAAIALECEPFGIQFIPFGSLKGLVTLPVMYHWRSLLKRALECGDHFLHLID</sequence>
<dbReference type="Proteomes" id="UP000284706">
    <property type="component" value="Unassembled WGS sequence"/>
</dbReference>
<keyword evidence="2" id="KW-1185">Reference proteome</keyword>
<dbReference type="InParanoid" id="A0A409WEE6"/>
<dbReference type="STRING" id="231916.A0A409WEE6"/>
<dbReference type="EMBL" id="NHYE01005109">
    <property type="protein sequence ID" value="PPQ76873.1"/>
    <property type="molecule type" value="Genomic_DNA"/>
</dbReference>